<name>A0A3E1R9E9_9BURK</name>
<dbReference type="InterPro" id="IPR000182">
    <property type="entry name" value="GNAT_dom"/>
</dbReference>
<organism evidence="2 3">
    <name type="scientific">Rhodoferax lacus</name>
    <dbReference type="NCBI Taxonomy" id="2184758"/>
    <lineage>
        <taxon>Bacteria</taxon>
        <taxon>Pseudomonadati</taxon>
        <taxon>Pseudomonadota</taxon>
        <taxon>Betaproteobacteria</taxon>
        <taxon>Burkholderiales</taxon>
        <taxon>Comamonadaceae</taxon>
        <taxon>Rhodoferax</taxon>
    </lineage>
</organism>
<gene>
    <name evidence="2" type="ORF">DIC66_14835</name>
</gene>
<accession>A0A3E1R9E9</accession>
<evidence type="ECO:0000313" key="3">
    <source>
        <dbReference type="Proteomes" id="UP000260665"/>
    </source>
</evidence>
<dbReference type="PANTHER" id="PTHR43305:SF1">
    <property type="entry name" value="FAMILY N-ACETYLTRANSFERASE, PUTATIVE (AFU_ORTHOLOGUE AFUA_2G01380)-RELATED"/>
    <property type="match status" value="1"/>
</dbReference>
<reference evidence="2 3" key="1">
    <citation type="submission" date="2018-05" db="EMBL/GenBank/DDBJ databases">
        <title>Rhodoferax soyangensis sp.nov., isolated from an oligotrophic freshwater lake.</title>
        <authorList>
            <person name="Park M."/>
        </authorList>
    </citation>
    <scope>NUCLEOTIDE SEQUENCE [LARGE SCALE GENOMIC DNA]</scope>
    <source>
        <strain evidence="2 3">IMCC26218</strain>
    </source>
</reference>
<sequence>MTLPQFILADAALHHQQLVELNMEYLGWVLDGFGKITGKSAFDMLGMDLAPYVESTVNKVCGDAPPRGAFYLVEFDGALAGMGGLRFVRSGVAEVKRIYVRPAFRGKRLGDAILQRILNDAKSYGYQRMVLDTAPFMQSAQRVYEQHGFLDRPPYDEVEAPKELHPFIRFMEKAL</sequence>
<dbReference type="Pfam" id="PF00583">
    <property type="entry name" value="Acetyltransf_1"/>
    <property type="match status" value="1"/>
</dbReference>
<proteinExistence type="predicted"/>
<dbReference type="GO" id="GO:0016747">
    <property type="term" value="F:acyltransferase activity, transferring groups other than amino-acyl groups"/>
    <property type="evidence" value="ECO:0007669"/>
    <property type="project" value="InterPro"/>
</dbReference>
<dbReference type="CDD" id="cd04301">
    <property type="entry name" value="NAT_SF"/>
    <property type="match status" value="1"/>
</dbReference>
<evidence type="ECO:0000313" key="2">
    <source>
        <dbReference type="EMBL" id="RFO95998.1"/>
    </source>
</evidence>
<dbReference type="PROSITE" id="PS51186">
    <property type="entry name" value="GNAT"/>
    <property type="match status" value="1"/>
</dbReference>
<dbReference type="PANTHER" id="PTHR43305">
    <property type="entry name" value="FAMILY N-ACETYLTRANSFERASE, PUTATIVE (AFU_ORTHOLOGUE AFUA_2G01380)-RELATED"/>
    <property type="match status" value="1"/>
</dbReference>
<dbReference type="AlphaFoldDB" id="A0A3E1R9E9"/>
<comment type="caution">
    <text evidence="2">The sequence shown here is derived from an EMBL/GenBank/DDBJ whole genome shotgun (WGS) entry which is preliminary data.</text>
</comment>
<dbReference type="Proteomes" id="UP000260665">
    <property type="component" value="Unassembled WGS sequence"/>
</dbReference>
<keyword evidence="3" id="KW-1185">Reference proteome</keyword>
<dbReference type="InterPro" id="IPR052777">
    <property type="entry name" value="Acetyltransferase_Enz"/>
</dbReference>
<dbReference type="EMBL" id="QFZK01000010">
    <property type="protein sequence ID" value="RFO95998.1"/>
    <property type="molecule type" value="Genomic_DNA"/>
</dbReference>
<dbReference type="OrthoDB" id="9803233at2"/>
<dbReference type="RefSeq" id="WP_117178569.1">
    <property type="nucleotide sequence ID" value="NZ_QFZK01000010.1"/>
</dbReference>
<feature type="domain" description="N-acetyltransferase" evidence="1">
    <location>
        <begin position="1"/>
        <end position="175"/>
    </location>
</feature>
<dbReference type="SUPFAM" id="SSF55729">
    <property type="entry name" value="Acyl-CoA N-acyltransferases (Nat)"/>
    <property type="match status" value="1"/>
</dbReference>
<dbReference type="InterPro" id="IPR016181">
    <property type="entry name" value="Acyl_CoA_acyltransferase"/>
</dbReference>
<evidence type="ECO:0000259" key="1">
    <source>
        <dbReference type="PROSITE" id="PS51186"/>
    </source>
</evidence>
<protein>
    <recommendedName>
        <fullName evidence="1">N-acetyltransferase domain-containing protein</fullName>
    </recommendedName>
</protein>
<dbReference type="Gene3D" id="3.40.630.30">
    <property type="match status" value="1"/>
</dbReference>